<protein>
    <recommendedName>
        <fullName evidence="7">Phosphatidate cytidylyltransferase, mitochondrial</fullName>
        <ecNumber evidence="6">2.7.7.41</ecNumber>
    </recommendedName>
    <alternativeName>
        <fullName evidence="18">CDP-diacylglycerol synthase</fullName>
    </alternativeName>
</protein>
<dbReference type="STRING" id="857566.A0A1E3PCS5"/>
<evidence type="ECO:0000256" key="6">
    <source>
        <dbReference type="ARBA" id="ARBA00012487"/>
    </source>
</evidence>
<comment type="similarity">
    <text evidence="5">Belongs to the TAM41 family.</text>
</comment>
<evidence type="ECO:0000313" key="19">
    <source>
        <dbReference type="EMBL" id="ODQ63215.1"/>
    </source>
</evidence>
<keyword evidence="14" id="KW-0496">Mitochondrion</keyword>
<dbReference type="PANTHER" id="PTHR13619">
    <property type="entry name" value="PHOSPHATIDATE CYTIDYLYLTRANSFERASE, MITOCHONDRIAL"/>
    <property type="match status" value="1"/>
</dbReference>
<evidence type="ECO:0000256" key="8">
    <source>
        <dbReference type="ARBA" id="ARBA00022516"/>
    </source>
</evidence>
<keyword evidence="13" id="KW-0443">Lipid metabolism</keyword>
<keyword evidence="11" id="KW-0999">Mitochondrion inner membrane</keyword>
<keyword evidence="15" id="KW-0472">Membrane</keyword>
<evidence type="ECO:0000256" key="4">
    <source>
        <dbReference type="ARBA" id="ARBA00005189"/>
    </source>
</evidence>
<evidence type="ECO:0000256" key="7">
    <source>
        <dbReference type="ARBA" id="ARBA00018337"/>
    </source>
</evidence>
<dbReference type="Proteomes" id="UP000095009">
    <property type="component" value="Unassembled WGS sequence"/>
</dbReference>
<dbReference type="AlphaFoldDB" id="A0A1E3PCS5"/>
<evidence type="ECO:0000256" key="11">
    <source>
        <dbReference type="ARBA" id="ARBA00022792"/>
    </source>
</evidence>
<evidence type="ECO:0000313" key="20">
    <source>
        <dbReference type="Proteomes" id="UP000095009"/>
    </source>
</evidence>
<evidence type="ECO:0000256" key="12">
    <source>
        <dbReference type="ARBA" id="ARBA00022842"/>
    </source>
</evidence>
<keyword evidence="16" id="KW-0594">Phospholipid biosynthesis</keyword>
<comment type="subcellular location">
    <subcellularLocation>
        <location evidence="2">Mitochondrion inner membrane</location>
        <topology evidence="2">Peripheral membrane protein</topology>
        <orientation evidence="2">Matrix side</orientation>
    </subcellularLocation>
</comment>
<dbReference type="EMBL" id="KV454415">
    <property type="protein sequence ID" value="ODQ63215.1"/>
    <property type="molecule type" value="Genomic_DNA"/>
</dbReference>
<sequence length="448" mass="50004">MRIARSATMYGNARHLAPIQSINLSRSRFSTSVWRLAEERSSKDASQIKYVDRNIASYHRAITKFSDLPQNFGFNQHMPIDHELKDLLRSIVHKFNAPVTYAFGYGSGVFSQGKSASARGSQKPQIDLIFGVNHAQHWHDLNIKQFPDHYSFLSSFGSGVVTAVQNKMGAGVYFNPFVEINGVIIKYGVVNVDTLLKDLADWDTLYLAGRLHKPVKIIRDEPRVRFANQANLISVLRTALLLLPETFSEADLYKTIAGVSYRGDPRMRFGENPHKVSNIVENQFPNFRRLYSPLMDLLPNLTIASTDPVILTQDMDPIRRGNMVCRLPLSFRNKVYAQYVGSYRPISSSDKESITDEHYLAALNPGSAIGKAGMSQGGFKSVKGTDFDRHIASDPGLISALNHAIHNTVSVPSSVQSIKGILTSGIVKSFDYASEKLKKYYQGKAQVK</sequence>
<name>A0A1E3PCS5_9ASCO</name>
<evidence type="ECO:0000256" key="3">
    <source>
        <dbReference type="ARBA" id="ARBA00005119"/>
    </source>
</evidence>
<dbReference type="EC" id="2.7.7.41" evidence="6"/>
<evidence type="ECO:0000256" key="18">
    <source>
        <dbReference type="ARBA" id="ARBA00029893"/>
    </source>
</evidence>
<evidence type="ECO:0000256" key="1">
    <source>
        <dbReference type="ARBA" id="ARBA00001946"/>
    </source>
</evidence>
<evidence type="ECO:0000256" key="15">
    <source>
        <dbReference type="ARBA" id="ARBA00023136"/>
    </source>
</evidence>
<evidence type="ECO:0000256" key="17">
    <source>
        <dbReference type="ARBA" id="ARBA00023264"/>
    </source>
</evidence>
<keyword evidence="10" id="KW-0548">Nucleotidyltransferase</keyword>
<reference evidence="19 20" key="1">
    <citation type="journal article" date="2016" name="Proc. Natl. Acad. Sci. U.S.A.">
        <title>Comparative genomics of biotechnologically important yeasts.</title>
        <authorList>
            <person name="Riley R."/>
            <person name="Haridas S."/>
            <person name="Wolfe K.H."/>
            <person name="Lopes M.R."/>
            <person name="Hittinger C.T."/>
            <person name="Goeker M."/>
            <person name="Salamov A.A."/>
            <person name="Wisecaver J.H."/>
            <person name="Long T.M."/>
            <person name="Calvey C.H."/>
            <person name="Aerts A.L."/>
            <person name="Barry K.W."/>
            <person name="Choi C."/>
            <person name="Clum A."/>
            <person name="Coughlan A.Y."/>
            <person name="Deshpande S."/>
            <person name="Douglass A.P."/>
            <person name="Hanson S.J."/>
            <person name="Klenk H.-P."/>
            <person name="LaButti K.M."/>
            <person name="Lapidus A."/>
            <person name="Lindquist E.A."/>
            <person name="Lipzen A.M."/>
            <person name="Meier-Kolthoff J.P."/>
            <person name="Ohm R.A."/>
            <person name="Otillar R.P."/>
            <person name="Pangilinan J.L."/>
            <person name="Peng Y."/>
            <person name="Rokas A."/>
            <person name="Rosa C.A."/>
            <person name="Scheuner C."/>
            <person name="Sibirny A.A."/>
            <person name="Slot J.C."/>
            <person name="Stielow J.B."/>
            <person name="Sun H."/>
            <person name="Kurtzman C.P."/>
            <person name="Blackwell M."/>
            <person name="Grigoriev I.V."/>
            <person name="Jeffries T.W."/>
        </authorList>
    </citation>
    <scope>NUCLEOTIDE SEQUENCE [LARGE SCALE GENOMIC DNA]</scope>
    <source>
        <strain evidence="19 20">DSM 6958</strain>
    </source>
</reference>
<dbReference type="OrthoDB" id="341477at2759"/>
<proteinExistence type="inferred from homology"/>
<evidence type="ECO:0000256" key="16">
    <source>
        <dbReference type="ARBA" id="ARBA00023209"/>
    </source>
</evidence>
<dbReference type="GO" id="GO:0016024">
    <property type="term" value="P:CDP-diacylglycerol biosynthetic process"/>
    <property type="evidence" value="ECO:0007669"/>
    <property type="project" value="UniProtKB-UniPathway"/>
</dbReference>
<keyword evidence="9" id="KW-0808">Transferase</keyword>
<evidence type="ECO:0000256" key="5">
    <source>
        <dbReference type="ARBA" id="ARBA00005458"/>
    </source>
</evidence>
<organism evidence="19 20">
    <name type="scientific">Nadsonia fulvescens var. elongata DSM 6958</name>
    <dbReference type="NCBI Taxonomy" id="857566"/>
    <lineage>
        <taxon>Eukaryota</taxon>
        <taxon>Fungi</taxon>
        <taxon>Dikarya</taxon>
        <taxon>Ascomycota</taxon>
        <taxon>Saccharomycotina</taxon>
        <taxon>Dipodascomycetes</taxon>
        <taxon>Dipodascales</taxon>
        <taxon>Dipodascales incertae sedis</taxon>
        <taxon>Nadsonia</taxon>
    </lineage>
</organism>
<gene>
    <name evidence="19" type="ORF">NADFUDRAFT_84402</name>
</gene>
<accession>A0A1E3PCS5</accession>
<dbReference type="PIRSF" id="PIRSF028840">
    <property type="entry name" value="Mmp37"/>
    <property type="match status" value="1"/>
</dbReference>
<evidence type="ECO:0000256" key="10">
    <source>
        <dbReference type="ARBA" id="ARBA00022695"/>
    </source>
</evidence>
<keyword evidence="8" id="KW-0444">Lipid biosynthesis</keyword>
<dbReference type="InterPro" id="IPR015222">
    <property type="entry name" value="Tam41"/>
</dbReference>
<evidence type="ECO:0000256" key="14">
    <source>
        <dbReference type="ARBA" id="ARBA00023128"/>
    </source>
</evidence>
<keyword evidence="12" id="KW-0460">Magnesium</keyword>
<dbReference type="Pfam" id="PF09139">
    <property type="entry name" value="Tam41_Mmp37"/>
    <property type="match status" value="1"/>
</dbReference>
<dbReference type="GO" id="GO:0004605">
    <property type="term" value="F:phosphatidate cytidylyltransferase activity"/>
    <property type="evidence" value="ECO:0007669"/>
    <property type="project" value="UniProtKB-EC"/>
</dbReference>
<evidence type="ECO:0000256" key="9">
    <source>
        <dbReference type="ARBA" id="ARBA00022679"/>
    </source>
</evidence>
<comment type="cofactor">
    <cofactor evidence="1">
        <name>Mg(2+)</name>
        <dbReference type="ChEBI" id="CHEBI:18420"/>
    </cofactor>
</comment>
<dbReference type="UniPathway" id="UPA00557">
    <property type="reaction ID" value="UER00614"/>
</dbReference>
<dbReference type="PANTHER" id="PTHR13619:SF0">
    <property type="entry name" value="PHOSPHATIDATE CYTIDYLYLTRANSFERASE, MITOCHONDRIAL"/>
    <property type="match status" value="1"/>
</dbReference>
<evidence type="ECO:0000256" key="2">
    <source>
        <dbReference type="ARBA" id="ARBA00004443"/>
    </source>
</evidence>
<dbReference type="GO" id="GO:0032049">
    <property type="term" value="P:cardiolipin biosynthetic process"/>
    <property type="evidence" value="ECO:0007669"/>
    <property type="project" value="InterPro"/>
</dbReference>
<keyword evidence="17" id="KW-1208">Phospholipid metabolism</keyword>
<keyword evidence="20" id="KW-1185">Reference proteome</keyword>
<comment type="pathway">
    <text evidence="3">Phospholipid metabolism; CDP-diacylglycerol biosynthesis; CDP-diacylglycerol from sn-glycerol 3-phosphate: step 3/3.</text>
</comment>
<evidence type="ECO:0000256" key="13">
    <source>
        <dbReference type="ARBA" id="ARBA00023098"/>
    </source>
</evidence>
<dbReference type="GO" id="GO:0005743">
    <property type="term" value="C:mitochondrial inner membrane"/>
    <property type="evidence" value="ECO:0007669"/>
    <property type="project" value="UniProtKB-SubCell"/>
</dbReference>
<comment type="pathway">
    <text evidence="4">Lipid metabolism.</text>
</comment>